<organism evidence="1 2">
    <name type="scientific">Brachionus calyciflorus</name>
    <dbReference type="NCBI Taxonomy" id="104777"/>
    <lineage>
        <taxon>Eukaryota</taxon>
        <taxon>Metazoa</taxon>
        <taxon>Spiralia</taxon>
        <taxon>Gnathifera</taxon>
        <taxon>Rotifera</taxon>
        <taxon>Eurotatoria</taxon>
        <taxon>Monogononta</taxon>
        <taxon>Pseudotrocha</taxon>
        <taxon>Ploima</taxon>
        <taxon>Brachionidae</taxon>
        <taxon>Brachionus</taxon>
    </lineage>
</organism>
<evidence type="ECO:0000313" key="1">
    <source>
        <dbReference type="EMBL" id="CAF1071146.1"/>
    </source>
</evidence>
<evidence type="ECO:0000313" key="2">
    <source>
        <dbReference type="Proteomes" id="UP000663879"/>
    </source>
</evidence>
<keyword evidence="2" id="KW-1185">Reference proteome</keyword>
<sequence length="442" mass="51545">MNILNLAVEELMSEYPDIFDHINNEQPNLNNELVLNLTENEQNGDRVQLGGNFNHFITRTSSSHNKKFNSTLTTYQIGFSQNLESFSAASEQIKTSFENLTNEFCSQMGLHDKIRIVFYHDSLERPISIPFLKRSQVTVQTLIDSFERVAQSYKDVKLNENNALTAHVIIARLPSGSGRKILNLKKRQTPYTKKKDQLKKAHDNSFQNYCENQACIIPVYNNDNLCAVRAIIIGKAYADNSPIKTELVKPYSKLLDQQLIRVVKDLFLSNQPCGLEEIKRIETYFRDYQITIINCDGKLDKKPIYIGPKNIKHIYLCYTGTHYNVISSMKRFYNRSYYCDFCKIAYNNLEDHFCIKCCTSCNRTKCNESVVQQCLLCKKDCNSEKCLTIHNERFCKEVKNCKNCNFYKNKKHVCKENERWCKNCSKSVDETHRCYIKKIKRR</sequence>
<reference evidence="1" key="1">
    <citation type="submission" date="2021-02" db="EMBL/GenBank/DDBJ databases">
        <authorList>
            <person name="Nowell W R."/>
        </authorList>
    </citation>
    <scope>NUCLEOTIDE SEQUENCE</scope>
    <source>
        <strain evidence="1">Ploen Becks lab</strain>
    </source>
</reference>
<dbReference type="OrthoDB" id="6750869at2759"/>
<dbReference type="EMBL" id="CAJNOC010006139">
    <property type="protein sequence ID" value="CAF1071146.1"/>
    <property type="molecule type" value="Genomic_DNA"/>
</dbReference>
<name>A0A814LUQ0_9BILA</name>
<proteinExistence type="predicted"/>
<dbReference type="AlphaFoldDB" id="A0A814LUQ0"/>
<dbReference type="Proteomes" id="UP000663879">
    <property type="component" value="Unassembled WGS sequence"/>
</dbReference>
<comment type="caution">
    <text evidence="1">The sequence shown here is derived from an EMBL/GenBank/DDBJ whole genome shotgun (WGS) entry which is preliminary data.</text>
</comment>
<accession>A0A814LUQ0</accession>
<gene>
    <name evidence="1" type="ORF">OXX778_LOCUS19732</name>
</gene>
<protein>
    <submittedName>
        <fullName evidence="1">Uncharacterized protein</fullName>
    </submittedName>
</protein>